<gene>
    <name evidence="1" type="ORF">MED297_11395</name>
</gene>
<dbReference type="EMBL" id="AAOE01000003">
    <property type="protein sequence ID" value="EAR10617.1"/>
    <property type="molecule type" value="Genomic_DNA"/>
</dbReference>
<dbReference type="HOGENOM" id="CLU_1585168_0_0_6"/>
<reference evidence="1 2" key="1">
    <citation type="submission" date="2006-02" db="EMBL/GenBank/DDBJ databases">
        <authorList>
            <person name="Pinhassi J."/>
            <person name="Pedros-Alio C."/>
            <person name="Ferriera S."/>
            <person name="Johnson J."/>
            <person name="Kravitz S."/>
            <person name="Halpern A."/>
            <person name="Remington K."/>
            <person name="Beeson K."/>
            <person name="Tran B."/>
            <person name="Rogers Y.-H."/>
            <person name="Friedman R."/>
            <person name="Venter J.C."/>
        </authorList>
    </citation>
    <scope>NUCLEOTIDE SEQUENCE [LARGE SCALE GENOMIC DNA]</scope>
    <source>
        <strain evidence="1 2">MED297</strain>
    </source>
</reference>
<dbReference type="AlphaFoldDB" id="A4BB04"/>
<comment type="caution">
    <text evidence="1">The sequence shown here is derived from an EMBL/GenBank/DDBJ whole genome shotgun (WGS) entry which is preliminary data.</text>
</comment>
<dbReference type="STRING" id="314283.MED297_11395"/>
<sequence>MSLNWKVVWHLSSAFDGAPGVWVWVTMSRVDSVFRESSLSVLERLARLEIFSGNQEQPCLMIRQNSVCLLKDTQASEAYLVLVEFWSSVLKFVDSDALAMNQCEFLVSGLSTSISITMFCWTQQRFIIDCSDFQFRASDWRTLETLHVEYQVRSFNGYFSCCLTVHKL</sequence>
<accession>A4BB04</accession>
<evidence type="ECO:0000313" key="2">
    <source>
        <dbReference type="Proteomes" id="UP000005953"/>
    </source>
</evidence>
<name>A4BB04_9GAMM</name>
<dbReference type="Proteomes" id="UP000005953">
    <property type="component" value="Unassembled WGS sequence"/>
</dbReference>
<protein>
    <submittedName>
        <fullName evidence="1">Uncharacterized protein</fullName>
    </submittedName>
</protein>
<proteinExistence type="predicted"/>
<keyword evidence="2" id="KW-1185">Reference proteome</keyword>
<evidence type="ECO:0000313" key="1">
    <source>
        <dbReference type="EMBL" id="EAR10617.1"/>
    </source>
</evidence>
<organism evidence="1 2">
    <name type="scientific">Reinekea blandensis MED297</name>
    <dbReference type="NCBI Taxonomy" id="314283"/>
    <lineage>
        <taxon>Bacteria</taxon>
        <taxon>Pseudomonadati</taxon>
        <taxon>Pseudomonadota</taxon>
        <taxon>Gammaproteobacteria</taxon>
        <taxon>Oceanospirillales</taxon>
        <taxon>Saccharospirillaceae</taxon>
        <taxon>Reinekea</taxon>
    </lineage>
</organism>